<dbReference type="PROSITE" id="PS51257">
    <property type="entry name" value="PROKAR_LIPOPROTEIN"/>
    <property type="match status" value="1"/>
</dbReference>
<dbReference type="PANTHER" id="PTHR43135:SF3">
    <property type="entry name" value="ALPHA-D-RIBOSE 1-METHYLPHOSPHONATE 5-TRIPHOSPHATE DIPHOSPHATASE"/>
    <property type="match status" value="1"/>
</dbReference>
<dbReference type="Proteomes" id="UP000218831">
    <property type="component" value="Unassembled WGS sequence"/>
</dbReference>
<feature type="chain" id="PRO_5013330838" evidence="2">
    <location>
        <begin position="25"/>
        <end position="469"/>
    </location>
</feature>
<dbReference type="Gene3D" id="1.20.58.520">
    <property type="entry name" value="Amidohydrolase"/>
    <property type="match status" value="1"/>
</dbReference>
<dbReference type="OrthoDB" id="9797498at2"/>
<sequence>MISRISLFLIISYLAISCTTQNPAEVVITDTNIIDVETGEIAEGKTIEIRDGKIAEIHNSDNAIDGENIIDGSGKYVIPGLWDMHVHFRGGDSLITENKNLLDLFIANGVTTVRDAGGDITPAILEWEKQIENGELLGPQIFTSGPKLDGSDPSWAGSIELTSVDQVSAAFDSLESLKVDYVKLYDSTIPADVYLAAVKEAEKRGLKVTGHMPFTVDFNEAVEAGLDATEHMYYVLKGSSSQEEKITEAVRQGEYGFWAALTEVIETYDEQTAQKTYEQMAGSGTAVVPTLHIGKVLAQLNEEDHSGDKYLDYIGEGIKETYQGRLQAAKSQSQEATQRRRNLRKLFVDMIPDIHNAGVNILAGSDSGPYNSFVYPGISLHKELQELETAGLTPLEALQTSVINGPEFFGVSDEYGKVRPNYVADLLLLNGNPLDDIENTEDIHTVIVEGEPIINDDESTSLLEKVVKR</sequence>
<dbReference type="SUPFAM" id="SSF51556">
    <property type="entry name" value="Metallo-dependent hydrolases"/>
    <property type="match status" value="1"/>
</dbReference>
<dbReference type="EMBL" id="NSKE01000002">
    <property type="protein sequence ID" value="PAU95325.1"/>
    <property type="molecule type" value="Genomic_DNA"/>
</dbReference>
<dbReference type="PANTHER" id="PTHR43135">
    <property type="entry name" value="ALPHA-D-RIBOSE 1-METHYLPHOSPHONATE 5-TRIPHOSPHATE DIPHOSPHATASE"/>
    <property type="match status" value="1"/>
</dbReference>
<keyword evidence="1" id="KW-0175">Coiled coil</keyword>
<proteinExistence type="predicted"/>
<keyword evidence="2" id="KW-0732">Signal</keyword>
<keyword evidence="5" id="KW-1185">Reference proteome</keyword>
<reference evidence="4 5" key="1">
    <citation type="submission" date="2017-08" db="EMBL/GenBank/DDBJ databases">
        <title>Aliifodinibius alkalisoli sp. nov., isolated from saline alkaline soil.</title>
        <authorList>
            <person name="Liu D."/>
            <person name="Zhang G."/>
        </authorList>
    </citation>
    <scope>NUCLEOTIDE SEQUENCE [LARGE SCALE GENOMIC DNA]</scope>
    <source>
        <strain evidence="4 5">WN023</strain>
    </source>
</reference>
<organism evidence="4 5">
    <name type="scientific">Fodinibius salipaludis</name>
    <dbReference type="NCBI Taxonomy" id="2032627"/>
    <lineage>
        <taxon>Bacteria</taxon>
        <taxon>Pseudomonadati</taxon>
        <taxon>Balneolota</taxon>
        <taxon>Balneolia</taxon>
        <taxon>Balneolales</taxon>
        <taxon>Balneolaceae</taxon>
        <taxon>Fodinibius</taxon>
    </lineage>
</organism>
<dbReference type="InterPro" id="IPR006680">
    <property type="entry name" value="Amidohydro-rel"/>
</dbReference>
<evidence type="ECO:0000256" key="1">
    <source>
        <dbReference type="SAM" id="Coils"/>
    </source>
</evidence>
<evidence type="ECO:0000259" key="3">
    <source>
        <dbReference type="Pfam" id="PF01979"/>
    </source>
</evidence>
<protein>
    <submittedName>
        <fullName evidence="4">Amidohydrolase</fullName>
    </submittedName>
</protein>
<evidence type="ECO:0000313" key="5">
    <source>
        <dbReference type="Proteomes" id="UP000218831"/>
    </source>
</evidence>
<dbReference type="Gene3D" id="3.40.50.10910">
    <property type="entry name" value="Amidohydrolase"/>
    <property type="match status" value="1"/>
</dbReference>
<dbReference type="InterPro" id="IPR011059">
    <property type="entry name" value="Metal-dep_hydrolase_composite"/>
</dbReference>
<dbReference type="SUPFAM" id="SSF51338">
    <property type="entry name" value="Composite domain of metallo-dependent hydrolases"/>
    <property type="match status" value="1"/>
</dbReference>
<evidence type="ECO:0000256" key="2">
    <source>
        <dbReference type="SAM" id="SignalP"/>
    </source>
</evidence>
<dbReference type="Pfam" id="PF01979">
    <property type="entry name" value="Amidohydro_1"/>
    <property type="match status" value="1"/>
</dbReference>
<gene>
    <name evidence="4" type="ORF">CK503_03785</name>
</gene>
<dbReference type="InterPro" id="IPR051781">
    <property type="entry name" value="Metallo-dep_Hydrolase"/>
</dbReference>
<evidence type="ECO:0000313" key="4">
    <source>
        <dbReference type="EMBL" id="PAU95325.1"/>
    </source>
</evidence>
<comment type="caution">
    <text evidence="4">The sequence shown here is derived from an EMBL/GenBank/DDBJ whole genome shotgun (WGS) entry which is preliminary data.</text>
</comment>
<feature type="coiled-coil region" evidence="1">
    <location>
        <begin position="319"/>
        <end position="346"/>
    </location>
</feature>
<dbReference type="Gene3D" id="2.30.40.10">
    <property type="entry name" value="Urease, subunit C, domain 1"/>
    <property type="match status" value="1"/>
</dbReference>
<dbReference type="Gene3D" id="3.30.110.90">
    <property type="entry name" value="Amidohydrolase"/>
    <property type="match status" value="1"/>
</dbReference>
<name>A0A2A2GEN6_9BACT</name>
<feature type="domain" description="Amidohydrolase-related" evidence="3">
    <location>
        <begin position="76"/>
        <end position="451"/>
    </location>
</feature>
<accession>A0A2A2GEN6</accession>
<dbReference type="RefSeq" id="WP_095605451.1">
    <property type="nucleotide sequence ID" value="NZ_NSKE01000002.1"/>
</dbReference>
<feature type="signal peptide" evidence="2">
    <location>
        <begin position="1"/>
        <end position="24"/>
    </location>
</feature>
<keyword evidence="4" id="KW-0378">Hydrolase</keyword>
<dbReference type="GO" id="GO:0016810">
    <property type="term" value="F:hydrolase activity, acting on carbon-nitrogen (but not peptide) bonds"/>
    <property type="evidence" value="ECO:0007669"/>
    <property type="project" value="InterPro"/>
</dbReference>
<dbReference type="InterPro" id="IPR032466">
    <property type="entry name" value="Metal_Hydrolase"/>
</dbReference>
<dbReference type="AlphaFoldDB" id="A0A2A2GEN6"/>